<dbReference type="EMBL" id="BNJF01000003">
    <property type="protein sequence ID" value="GHO47966.1"/>
    <property type="molecule type" value="Genomic_DNA"/>
</dbReference>
<dbReference type="Proteomes" id="UP000612362">
    <property type="component" value="Unassembled WGS sequence"/>
</dbReference>
<reference evidence="1" key="1">
    <citation type="submission" date="2020-10" db="EMBL/GenBank/DDBJ databases">
        <title>Taxonomic study of unclassified bacteria belonging to the class Ktedonobacteria.</title>
        <authorList>
            <person name="Yabe S."/>
            <person name="Wang C.M."/>
            <person name="Zheng Y."/>
            <person name="Sakai Y."/>
            <person name="Cavaletti L."/>
            <person name="Monciardini P."/>
            <person name="Donadio S."/>
        </authorList>
    </citation>
    <scope>NUCLEOTIDE SEQUENCE</scope>
    <source>
        <strain evidence="1">SOSP1-1</strain>
    </source>
</reference>
<name>A0A8J3MVI1_9CHLR</name>
<organism evidence="1 2">
    <name type="scientific">Ktedonospora formicarum</name>
    <dbReference type="NCBI Taxonomy" id="2778364"/>
    <lineage>
        <taxon>Bacteria</taxon>
        <taxon>Bacillati</taxon>
        <taxon>Chloroflexota</taxon>
        <taxon>Ktedonobacteria</taxon>
        <taxon>Ktedonobacterales</taxon>
        <taxon>Ktedonobacteraceae</taxon>
        <taxon>Ktedonospora</taxon>
    </lineage>
</organism>
<proteinExistence type="predicted"/>
<evidence type="ECO:0000313" key="1">
    <source>
        <dbReference type="EMBL" id="GHO47966.1"/>
    </source>
</evidence>
<dbReference type="RefSeq" id="WP_220197185.1">
    <property type="nucleotide sequence ID" value="NZ_BNJF01000003.1"/>
</dbReference>
<keyword evidence="2" id="KW-1185">Reference proteome</keyword>
<accession>A0A8J3MVI1</accession>
<sequence>MATRDIRDFMGQPLEWKQPNIFQRVYELRVGDEVLATLAKQGVFKSAYDAWTPEGQWTIRREGFWQKDFAVLDTQGNTIANGHTRMSGKAELWTASGNGYQWKNTNFWGTQWEWRNLEGMSLIAFHKKNVTILPAATDVPDLVLLAILARYLKIIQDDANAAATAAATT</sequence>
<gene>
    <name evidence="1" type="ORF">KSX_61290</name>
</gene>
<protein>
    <submittedName>
        <fullName evidence="1">Uncharacterized protein</fullName>
    </submittedName>
</protein>
<dbReference type="AlphaFoldDB" id="A0A8J3MVI1"/>
<evidence type="ECO:0000313" key="2">
    <source>
        <dbReference type="Proteomes" id="UP000612362"/>
    </source>
</evidence>
<comment type="caution">
    <text evidence="1">The sequence shown here is derived from an EMBL/GenBank/DDBJ whole genome shotgun (WGS) entry which is preliminary data.</text>
</comment>